<keyword evidence="2" id="KW-0732">Signal</keyword>
<feature type="region of interest" description="Disordered" evidence="1">
    <location>
        <begin position="29"/>
        <end position="71"/>
    </location>
</feature>
<feature type="compositionally biased region" description="Polar residues" evidence="1">
    <location>
        <begin position="45"/>
        <end position="70"/>
    </location>
</feature>
<proteinExistence type="predicted"/>
<dbReference type="InterPro" id="IPR025419">
    <property type="entry name" value="DUF4142"/>
</dbReference>
<reference evidence="5" key="1">
    <citation type="submission" date="2016-10" db="EMBL/GenBank/DDBJ databases">
        <authorList>
            <person name="Varghese N."/>
            <person name="Submissions S."/>
        </authorList>
    </citation>
    <scope>NUCLEOTIDE SEQUENCE [LARGE SCALE GENOMIC DNA]</scope>
    <source>
        <strain evidence="5">DSM 26348</strain>
    </source>
</reference>
<evidence type="ECO:0000313" key="4">
    <source>
        <dbReference type="EMBL" id="SFI56301.1"/>
    </source>
</evidence>
<feature type="compositionally biased region" description="Polar residues" evidence="1">
    <location>
        <begin position="151"/>
        <end position="162"/>
    </location>
</feature>
<protein>
    <recommendedName>
        <fullName evidence="3">DUF4142 domain-containing protein</fullName>
    </recommendedName>
</protein>
<feature type="domain" description="DUF4142" evidence="3">
    <location>
        <begin position="223"/>
        <end position="299"/>
    </location>
</feature>
<dbReference type="PANTHER" id="PTHR38593:SF1">
    <property type="entry name" value="BLR2558 PROTEIN"/>
    <property type="match status" value="1"/>
</dbReference>
<dbReference type="RefSeq" id="WP_092051155.1">
    <property type="nucleotide sequence ID" value="NZ_FOQD01000010.1"/>
</dbReference>
<organism evidence="4 5">
    <name type="scientific">Planctomicrobium piriforme</name>
    <dbReference type="NCBI Taxonomy" id="1576369"/>
    <lineage>
        <taxon>Bacteria</taxon>
        <taxon>Pseudomonadati</taxon>
        <taxon>Planctomycetota</taxon>
        <taxon>Planctomycetia</taxon>
        <taxon>Planctomycetales</taxon>
        <taxon>Planctomycetaceae</taxon>
        <taxon>Planctomicrobium</taxon>
    </lineage>
</organism>
<feature type="chain" id="PRO_5011756296" description="DUF4142 domain-containing protein" evidence="2">
    <location>
        <begin position="22"/>
        <end position="309"/>
    </location>
</feature>
<feature type="region of interest" description="Disordered" evidence="1">
    <location>
        <begin position="145"/>
        <end position="185"/>
    </location>
</feature>
<evidence type="ECO:0000313" key="5">
    <source>
        <dbReference type="Proteomes" id="UP000199518"/>
    </source>
</evidence>
<name>A0A1I3J7H7_9PLAN</name>
<evidence type="ECO:0000259" key="3">
    <source>
        <dbReference type="Pfam" id="PF13628"/>
    </source>
</evidence>
<gene>
    <name evidence="4" type="ORF">SAMN05421753_11087</name>
</gene>
<feature type="compositionally biased region" description="Basic and acidic residues" evidence="1">
    <location>
        <begin position="31"/>
        <end position="44"/>
    </location>
</feature>
<feature type="domain" description="DUF4142" evidence="3">
    <location>
        <begin position="97"/>
        <end position="158"/>
    </location>
</feature>
<evidence type="ECO:0000256" key="1">
    <source>
        <dbReference type="SAM" id="MobiDB-lite"/>
    </source>
</evidence>
<dbReference type="Proteomes" id="UP000199518">
    <property type="component" value="Unassembled WGS sequence"/>
</dbReference>
<dbReference type="EMBL" id="FOQD01000010">
    <property type="protein sequence ID" value="SFI56301.1"/>
    <property type="molecule type" value="Genomic_DNA"/>
</dbReference>
<feature type="compositionally biased region" description="Basic and acidic residues" evidence="1">
    <location>
        <begin position="167"/>
        <end position="178"/>
    </location>
</feature>
<dbReference type="PANTHER" id="PTHR38593">
    <property type="entry name" value="BLR2558 PROTEIN"/>
    <property type="match status" value="1"/>
</dbReference>
<feature type="signal peptide" evidence="2">
    <location>
        <begin position="1"/>
        <end position="21"/>
    </location>
</feature>
<dbReference type="OrthoDB" id="209532at2"/>
<dbReference type="Pfam" id="PF13628">
    <property type="entry name" value="DUF4142"/>
    <property type="match status" value="2"/>
</dbReference>
<sequence length="309" mass="34083">MLKKLSLPAVVAMSVAGVAFAEPPVQAPREVNQEKSFKVEEQQVHQRANSGQQTGQPVRTQTTVPSQNAQPGVVVTDRQDAQHQGEHLNQHVADCLLLHNQEEINLAKYASEQSKDQRTKDFAAMLIRDHEAWGQKLTQFAGHDHSAAARATTSVQGQQALPVQTPADRRETREELREQGVTNRQARDVVREARDANGKVITGERVEHRAAYAGSAAGDQMYQIARDAVNNCEKLTRAQLSKEQGADFDKAFVGMQIGAHIGMLAQLQAVEPHVTGDLQQVVRDGITATQQHMAKAESLMKELKTEQKR</sequence>
<keyword evidence="5" id="KW-1185">Reference proteome</keyword>
<evidence type="ECO:0000256" key="2">
    <source>
        <dbReference type="SAM" id="SignalP"/>
    </source>
</evidence>
<accession>A0A1I3J7H7</accession>
<dbReference type="AlphaFoldDB" id="A0A1I3J7H7"/>